<dbReference type="STRING" id="335973.SAMN04488693_13418"/>
<dbReference type="Proteomes" id="UP000199258">
    <property type="component" value="Unassembled WGS sequence"/>
</dbReference>
<proteinExistence type="predicted"/>
<dbReference type="Pfam" id="PF12728">
    <property type="entry name" value="HTH_17"/>
    <property type="match status" value="1"/>
</dbReference>
<name>A0A1G8PJ43_9MICC</name>
<dbReference type="EMBL" id="FNDT01000034">
    <property type="protein sequence ID" value="SDI92457.1"/>
    <property type="molecule type" value="Genomic_DNA"/>
</dbReference>
<reference evidence="2 3" key="1">
    <citation type="submission" date="2016-10" db="EMBL/GenBank/DDBJ databases">
        <authorList>
            <person name="de Groot N.N."/>
        </authorList>
    </citation>
    <scope>NUCLEOTIDE SEQUENCE [LARGE SCALE GENOMIC DNA]</scope>
    <source>
        <strain evidence="2 3">NP_1H</strain>
    </source>
</reference>
<dbReference type="SUPFAM" id="SSF46955">
    <property type="entry name" value="Putative DNA-binding domain"/>
    <property type="match status" value="1"/>
</dbReference>
<dbReference type="InterPro" id="IPR009061">
    <property type="entry name" value="DNA-bd_dom_put_sf"/>
</dbReference>
<dbReference type="RefSeq" id="WP_090588428.1">
    <property type="nucleotide sequence ID" value="NZ_FNDT01000034.1"/>
</dbReference>
<dbReference type="InterPro" id="IPR010093">
    <property type="entry name" value="SinI_DNA-bd"/>
</dbReference>
<organism evidence="2 3">
    <name type="scientific">Arthrobacter subterraneus</name>
    <dbReference type="NCBI Taxonomy" id="335973"/>
    <lineage>
        <taxon>Bacteria</taxon>
        <taxon>Bacillati</taxon>
        <taxon>Actinomycetota</taxon>
        <taxon>Actinomycetes</taxon>
        <taxon>Micrococcales</taxon>
        <taxon>Micrococcaceae</taxon>
        <taxon>Arthrobacter</taxon>
    </lineage>
</organism>
<dbReference type="InterPro" id="IPR041657">
    <property type="entry name" value="HTH_17"/>
</dbReference>
<accession>A0A1G8PJ43</accession>
<dbReference type="GO" id="GO:0003677">
    <property type="term" value="F:DNA binding"/>
    <property type="evidence" value="ECO:0007669"/>
    <property type="project" value="InterPro"/>
</dbReference>
<evidence type="ECO:0000259" key="1">
    <source>
        <dbReference type="Pfam" id="PF12728"/>
    </source>
</evidence>
<keyword evidence="3" id="KW-1185">Reference proteome</keyword>
<dbReference type="OrthoDB" id="4871899at2"/>
<evidence type="ECO:0000313" key="3">
    <source>
        <dbReference type="Proteomes" id="UP000199258"/>
    </source>
</evidence>
<dbReference type="NCBIfam" id="TIGR01764">
    <property type="entry name" value="excise"/>
    <property type="match status" value="1"/>
</dbReference>
<sequence>MLVVGGEVSDLDALFAPYAEKLSPEEAAEILGITIKTTYKYLKEGTIPAYRLGNNWIILREDLKAKLQEGSNQNRE</sequence>
<evidence type="ECO:0000313" key="2">
    <source>
        <dbReference type="EMBL" id="SDI92457.1"/>
    </source>
</evidence>
<feature type="domain" description="Helix-turn-helix" evidence="1">
    <location>
        <begin position="22"/>
        <end position="69"/>
    </location>
</feature>
<gene>
    <name evidence="2" type="ORF">SAMN04488693_13418</name>
</gene>
<dbReference type="AlphaFoldDB" id="A0A1G8PJ43"/>
<protein>
    <submittedName>
        <fullName evidence="2">DNA binding domain-containing protein, excisionase family</fullName>
    </submittedName>
</protein>